<dbReference type="KEGG" id="mor:MOC_1365"/>
<organism evidence="2 3">
    <name type="scientific">Methylobacterium oryzae CBMB20</name>
    <dbReference type="NCBI Taxonomy" id="693986"/>
    <lineage>
        <taxon>Bacteria</taxon>
        <taxon>Pseudomonadati</taxon>
        <taxon>Pseudomonadota</taxon>
        <taxon>Alphaproteobacteria</taxon>
        <taxon>Hyphomicrobiales</taxon>
        <taxon>Methylobacteriaceae</taxon>
        <taxon>Methylobacterium</taxon>
    </lineage>
</organism>
<feature type="signal peptide" evidence="1">
    <location>
        <begin position="1"/>
        <end position="34"/>
    </location>
</feature>
<dbReference type="Proteomes" id="UP000029492">
    <property type="component" value="Chromosome"/>
</dbReference>
<dbReference type="RefSeq" id="WP_051044690.1">
    <property type="nucleotide sequence ID" value="NZ_CP003811.1"/>
</dbReference>
<dbReference type="GeneID" id="96606652"/>
<keyword evidence="1" id="KW-0732">Signal</keyword>
<sequence>MFNARTRNTFGRKNIAVFAALAISSLAATPVVMSASRALATSEDQPVAATLRVEPVDVAPVAVAPKSEGTCLRKVRVVYSGYGQPADGCAAH</sequence>
<name>A0A089NRE3_9HYPH</name>
<dbReference type="EMBL" id="CP003811">
    <property type="protein sequence ID" value="AIQ89120.1"/>
    <property type="molecule type" value="Genomic_DNA"/>
</dbReference>
<evidence type="ECO:0000313" key="2">
    <source>
        <dbReference type="EMBL" id="AIQ89120.1"/>
    </source>
</evidence>
<gene>
    <name evidence="2" type="ORF">MOC_1365</name>
</gene>
<dbReference type="AlphaFoldDB" id="A0A089NRE3"/>
<dbReference type="eggNOG" id="ENOG50310BQ">
    <property type="taxonomic scope" value="Bacteria"/>
</dbReference>
<proteinExistence type="predicted"/>
<evidence type="ECO:0000313" key="3">
    <source>
        <dbReference type="Proteomes" id="UP000029492"/>
    </source>
</evidence>
<feature type="chain" id="PRO_5001847916" evidence="1">
    <location>
        <begin position="35"/>
        <end position="92"/>
    </location>
</feature>
<dbReference type="HOGENOM" id="CLU_2409876_0_0_5"/>
<reference evidence="2 3" key="1">
    <citation type="journal article" date="2014" name="PLoS ONE">
        <title>Genome Information of Methylobacterium oryzae, a Plant-Probiotic Methylotroph in the Phyllosphere.</title>
        <authorList>
            <person name="Kwak M.J."/>
            <person name="Jeong H."/>
            <person name="Madhaiyan M."/>
            <person name="Lee Y."/>
            <person name="Sa T.M."/>
            <person name="Oh T.K."/>
            <person name="Kim J.F."/>
        </authorList>
    </citation>
    <scope>NUCLEOTIDE SEQUENCE [LARGE SCALE GENOMIC DNA]</scope>
    <source>
        <strain evidence="2 3">CBMB20</strain>
    </source>
</reference>
<evidence type="ECO:0000256" key="1">
    <source>
        <dbReference type="SAM" id="SignalP"/>
    </source>
</evidence>
<accession>A0A089NRE3</accession>
<keyword evidence="3" id="KW-1185">Reference proteome</keyword>
<protein>
    <submittedName>
        <fullName evidence="2">Protein of unassigned function</fullName>
    </submittedName>
</protein>